<organism evidence="1 2">
    <name type="scientific">Crotalaria pallida</name>
    <name type="common">Smooth rattlebox</name>
    <name type="synonym">Crotalaria striata</name>
    <dbReference type="NCBI Taxonomy" id="3830"/>
    <lineage>
        <taxon>Eukaryota</taxon>
        <taxon>Viridiplantae</taxon>
        <taxon>Streptophyta</taxon>
        <taxon>Embryophyta</taxon>
        <taxon>Tracheophyta</taxon>
        <taxon>Spermatophyta</taxon>
        <taxon>Magnoliopsida</taxon>
        <taxon>eudicotyledons</taxon>
        <taxon>Gunneridae</taxon>
        <taxon>Pentapetalae</taxon>
        <taxon>rosids</taxon>
        <taxon>fabids</taxon>
        <taxon>Fabales</taxon>
        <taxon>Fabaceae</taxon>
        <taxon>Papilionoideae</taxon>
        <taxon>50 kb inversion clade</taxon>
        <taxon>genistoids sensu lato</taxon>
        <taxon>core genistoids</taxon>
        <taxon>Crotalarieae</taxon>
        <taxon>Crotalaria</taxon>
    </lineage>
</organism>
<dbReference type="EMBL" id="JAYWIO010000006">
    <property type="protein sequence ID" value="KAK7256840.1"/>
    <property type="molecule type" value="Genomic_DNA"/>
</dbReference>
<evidence type="ECO:0000313" key="1">
    <source>
        <dbReference type="EMBL" id="KAK7256840.1"/>
    </source>
</evidence>
<keyword evidence="2" id="KW-1185">Reference proteome</keyword>
<dbReference type="Proteomes" id="UP001372338">
    <property type="component" value="Unassembled WGS sequence"/>
</dbReference>
<evidence type="ECO:0008006" key="3">
    <source>
        <dbReference type="Google" id="ProtNLM"/>
    </source>
</evidence>
<dbReference type="PANTHER" id="PTHR33103:SF27">
    <property type="entry name" value="OS04G0594700 PROTEIN"/>
    <property type="match status" value="1"/>
</dbReference>
<dbReference type="InterPro" id="IPR007750">
    <property type="entry name" value="DUF674"/>
</dbReference>
<name>A0AAN9HY77_CROPI</name>
<sequence length="382" mass="42470">MAAATKEEQITLRIVIDEAKNKVVFAEAGKDFVDALLSFLTLPLGTIARLVAKESNMNKVGVGSLSSLYNSVAKLEVKHFLTETFKEMLLRPRNSMEAYCQKLKLNVDDTEKMNYFICENWNCSRQESGGGLLSTFRNTTCKCGKLMNREISLPNGNSNNNEGFVPDKISFIISDDLKVMPENFQASVVLLGIEDFSMIKEVIVNVSQKEAETNAGGEKMKLKVMVRKSNSKILFALAEEDFIDFLFSFLTIPLGRVEHMLKGNSCLGSIDNLYKSVVDLESNSYLRSGDLKDKLVKSQLAHQFKLQRQILPIDEAPSSNYFCYSKVDNKGIFSGNLTSARAYISSRQEGLSILKASLISSSALTNGLGQFLKPTKVENILI</sequence>
<dbReference type="Pfam" id="PF05056">
    <property type="entry name" value="DUF674"/>
    <property type="match status" value="1"/>
</dbReference>
<proteinExistence type="predicted"/>
<protein>
    <recommendedName>
        <fullName evidence="3">DUF674 family protein</fullName>
    </recommendedName>
</protein>
<comment type="caution">
    <text evidence="1">The sequence shown here is derived from an EMBL/GenBank/DDBJ whole genome shotgun (WGS) entry which is preliminary data.</text>
</comment>
<dbReference type="PANTHER" id="PTHR33103">
    <property type="entry name" value="OS01G0153900 PROTEIN"/>
    <property type="match status" value="1"/>
</dbReference>
<accession>A0AAN9HY77</accession>
<reference evidence="1 2" key="1">
    <citation type="submission" date="2024-01" db="EMBL/GenBank/DDBJ databases">
        <title>The genomes of 5 underutilized Papilionoideae crops provide insights into root nodulation and disease resistanc.</title>
        <authorList>
            <person name="Yuan L."/>
        </authorList>
    </citation>
    <scope>NUCLEOTIDE SEQUENCE [LARGE SCALE GENOMIC DNA]</scope>
    <source>
        <strain evidence="1">ZHUSHIDOU_FW_LH</strain>
        <tissue evidence="1">Leaf</tissue>
    </source>
</reference>
<gene>
    <name evidence="1" type="ORF">RIF29_30371</name>
</gene>
<evidence type="ECO:0000313" key="2">
    <source>
        <dbReference type="Proteomes" id="UP001372338"/>
    </source>
</evidence>
<dbReference type="AlphaFoldDB" id="A0AAN9HY77"/>